<name>A0A0T5PF79_9RHOB</name>
<dbReference type="EMBL" id="LAXI01000001">
    <property type="protein sequence ID" value="KRS19867.1"/>
    <property type="molecule type" value="Genomic_DNA"/>
</dbReference>
<dbReference type="OrthoDB" id="7926438at2"/>
<dbReference type="Proteomes" id="UP000051401">
    <property type="component" value="Unassembled WGS sequence"/>
</dbReference>
<dbReference type="PRINTS" id="PR00313">
    <property type="entry name" value="CABNDNGRPT"/>
</dbReference>
<evidence type="ECO:0000256" key="1">
    <source>
        <dbReference type="SAM" id="MobiDB-lite"/>
    </source>
</evidence>
<evidence type="ECO:0000313" key="3">
    <source>
        <dbReference type="EMBL" id="QEW28761.1"/>
    </source>
</evidence>
<dbReference type="RefSeq" id="WP_057813204.1">
    <property type="nucleotide sequence ID" value="NZ_CP031598.1"/>
</dbReference>
<gene>
    <name evidence="3" type="primary">apxIA</name>
    <name evidence="3" type="ORF">RIdsm_04600</name>
    <name evidence="2" type="ORF">XM52_03330</name>
</gene>
<dbReference type="AlphaFoldDB" id="A0A0T5PF79"/>
<dbReference type="KEGG" id="rid:RIdsm_04600"/>
<dbReference type="STRING" id="540747.SAMN04488031_102902"/>
<reference evidence="2 4" key="1">
    <citation type="submission" date="2015-04" db="EMBL/GenBank/DDBJ databases">
        <title>The draft genome sequence of Roseovarius indicus B108T.</title>
        <authorList>
            <person name="Li G."/>
            <person name="Lai Q."/>
            <person name="Shao Z."/>
            <person name="Yan P."/>
        </authorList>
    </citation>
    <scope>NUCLEOTIDE SEQUENCE [LARGE SCALE GENOMIC DNA]</scope>
    <source>
        <strain evidence="2 4">B108</strain>
    </source>
</reference>
<protein>
    <submittedName>
        <fullName evidence="3">Hemolysin IA</fullName>
    </submittedName>
</protein>
<dbReference type="Proteomes" id="UP000325785">
    <property type="component" value="Chromosome"/>
</dbReference>
<feature type="region of interest" description="Disordered" evidence="1">
    <location>
        <begin position="20"/>
        <end position="149"/>
    </location>
</feature>
<evidence type="ECO:0000313" key="5">
    <source>
        <dbReference type="Proteomes" id="UP000325785"/>
    </source>
</evidence>
<reference evidence="3 5" key="2">
    <citation type="submission" date="2018-08" db="EMBL/GenBank/DDBJ databases">
        <title>Genetic Globetrotter - A new plasmid hitch-hiking vast phylogenetic and geographic distances.</title>
        <authorList>
            <person name="Vollmers J."/>
            <person name="Petersen J."/>
        </authorList>
    </citation>
    <scope>NUCLEOTIDE SEQUENCE [LARGE SCALE GENOMIC DNA]</scope>
    <source>
        <strain evidence="3 5">DSM 26383</strain>
    </source>
</reference>
<proteinExistence type="predicted"/>
<dbReference type="EMBL" id="CP031598">
    <property type="protein sequence ID" value="QEW28761.1"/>
    <property type="molecule type" value="Genomic_DNA"/>
</dbReference>
<evidence type="ECO:0000313" key="4">
    <source>
        <dbReference type="Proteomes" id="UP000051401"/>
    </source>
</evidence>
<sequence>MLAFFGILSFACVGLIVSEFWGDDDDPAPAQGPEDGPGEVNGDFLDRITGGEDEPDPDEDPDSDPDEGPDTDPDEDPDTDPDTDGDPDTEPDPDTDPNTDPDPDTDPDTDPEPGPEDPTDGYNVIEAVGPATVSGTQGPDWMTAPGDTPMRGLGGDDVMISQGSAQTDGGAGDDLMISEAGGDLFGGDGNDTIEALDGGEHRGGDGDDMMTAADATIRGGLGDDTLEGTNSRLTGDAGNDTLFGTDGSSVAGGAGNDEIFVDGGSEGAGGAGDDRVIGRADTVRMPGEPAPERTYVEGNTGSDFVQGNTGVDIVGGQDDSVLQAVIGQEDYYGVTNSPDGSQPADLGAARMIGYGGADQFEVKVDDLGDRSGDIWDDETLDIVSVFADDPHVIINDYTPGEDTLLVDSEEEPEGFDITSDGDGGTLVVLDYGTALNNRGESEEITVTIQLRGVDPADVDEGDIVFGSSTE</sequence>
<dbReference type="PATRIC" id="fig|540747.5.peg.685"/>
<organism evidence="2 4">
    <name type="scientific">Roseovarius indicus</name>
    <dbReference type="NCBI Taxonomy" id="540747"/>
    <lineage>
        <taxon>Bacteria</taxon>
        <taxon>Pseudomonadati</taxon>
        <taxon>Pseudomonadota</taxon>
        <taxon>Alphaproteobacteria</taxon>
        <taxon>Rhodobacterales</taxon>
        <taxon>Roseobacteraceae</taxon>
        <taxon>Roseovarius</taxon>
    </lineage>
</organism>
<evidence type="ECO:0000313" key="2">
    <source>
        <dbReference type="EMBL" id="KRS19867.1"/>
    </source>
</evidence>
<feature type="compositionally biased region" description="Acidic residues" evidence="1">
    <location>
        <begin position="51"/>
        <end position="119"/>
    </location>
</feature>
<accession>A0A0T5PF79</accession>
<keyword evidence="4" id="KW-1185">Reference proteome</keyword>